<dbReference type="InterPro" id="IPR011053">
    <property type="entry name" value="Single_hybrid_motif"/>
</dbReference>
<dbReference type="Gene3D" id="2.40.50.100">
    <property type="match status" value="1"/>
</dbReference>
<evidence type="ECO:0008006" key="3">
    <source>
        <dbReference type="Google" id="ProtNLM"/>
    </source>
</evidence>
<dbReference type="Proteomes" id="UP000580043">
    <property type="component" value="Unassembled WGS sequence"/>
</dbReference>
<keyword evidence="2" id="KW-1185">Reference proteome</keyword>
<protein>
    <recommendedName>
        <fullName evidence="3">Glycine cleavage system protein H</fullName>
    </recommendedName>
</protein>
<comment type="caution">
    <text evidence="1">The sequence shown here is derived from an EMBL/GenBank/DDBJ whole genome shotgun (WGS) entry which is preliminary data.</text>
</comment>
<evidence type="ECO:0000313" key="1">
    <source>
        <dbReference type="EMBL" id="NML25214.1"/>
    </source>
</evidence>
<organism evidence="1 2">
    <name type="scientific">Zoogloea dura</name>
    <dbReference type="NCBI Taxonomy" id="2728840"/>
    <lineage>
        <taxon>Bacteria</taxon>
        <taxon>Pseudomonadati</taxon>
        <taxon>Pseudomonadota</taxon>
        <taxon>Betaproteobacteria</taxon>
        <taxon>Rhodocyclales</taxon>
        <taxon>Zoogloeaceae</taxon>
        <taxon>Zoogloea</taxon>
    </lineage>
</organism>
<dbReference type="CDD" id="cd06848">
    <property type="entry name" value="GCS_H"/>
    <property type="match status" value="1"/>
</dbReference>
<sequence length="158" mass="17408">MAQLRGCEFPDDLLYHPDSHLWFAPLDDGRYRVGVTRFGIALSGEILLFTPKPCGVELDAGRGFGLLEAGKTVFPVKTPFAARLVQANAGLDPSARAMNRAPFAAWLVELQALQPPAPELLLPWPQAAGPLTAIMERYAFRDLADFSAPLFHEDDRDF</sequence>
<dbReference type="EMBL" id="JABBGA010000003">
    <property type="protein sequence ID" value="NML25214.1"/>
    <property type="molecule type" value="Genomic_DNA"/>
</dbReference>
<accession>A0A848G1Q0</accession>
<dbReference type="RefSeq" id="WP_169144854.1">
    <property type="nucleotide sequence ID" value="NZ_JABBGA010000003.1"/>
</dbReference>
<proteinExistence type="predicted"/>
<reference evidence="1 2" key="1">
    <citation type="submission" date="2020-04" db="EMBL/GenBank/DDBJ databases">
        <title>Zoogloea sp. G-4-1-14 isolated from soil.</title>
        <authorList>
            <person name="Dahal R.H."/>
        </authorList>
    </citation>
    <scope>NUCLEOTIDE SEQUENCE [LARGE SCALE GENOMIC DNA]</scope>
    <source>
        <strain evidence="1 2">G-4-1-14</strain>
    </source>
</reference>
<dbReference type="SUPFAM" id="SSF51230">
    <property type="entry name" value="Single hybrid motif"/>
    <property type="match status" value="1"/>
</dbReference>
<dbReference type="Pfam" id="PF01597">
    <property type="entry name" value="GCV_H"/>
    <property type="match status" value="1"/>
</dbReference>
<dbReference type="AlphaFoldDB" id="A0A848G1Q0"/>
<dbReference type="InterPro" id="IPR033753">
    <property type="entry name" value="GCV_H/Fam206"/>
</dbReference>
<evidence type="ECO:0000313" key="2">
    <source>
        <dbReference type="Proteomes" id="UP000580043"/>
    </source>
</evidence>
<gene>
    <name evidence="1" type="ORF">HHL15_05645</name>
</gene>
<name>A0A848G1Q0_9RHOO</name>